<organism evidence="1 2">
    <name type="scientific">Aromia moschata</name>
    <dbReference type="NCBI Taxonomy" id="1265417"/>
    <lineage>
        <taxon>Eukaryota</taxon>
        <taxon>Metazoa</taxon>
        <taxon>Ecdysozoa</taxon>
        <taxon>Arthropoda</taxon>
        <taxon>Hexapoda</taxon>
        <taxon>Insecta</taxon>
        <taxon>Pterygota</taxon>
        <taxon>Neoptera</taxon>
        <taxon>Endopterygota</taxon>
        <taxon>Coleoptera</taxon>
        <taxon>Polyphaga</taxon>
        <taxon>Cucujiformia</taxon>
        <taxon>Chrysomeloidea</taxon>
        <taxon>Cerambycidae</taxon>
        <taxon>Cerambycinae</taxon>
        <taxon>Callichromatini</taxon>
        <taxon>Aromia</taxon>
    </lineage>
</organism>
<comment type="caution">
    <text evidence="1">The sequence shown here is derived from an EMBL/GenBank/DDBJ whole genome shotgun (WGS) entry which is preliminary data.</text>
</comment>
<dbReference type="EMBL" id="JAPWTK010000486">
    <property type="protein sequence ID" value="KAJ8939454.1"/>
    <property type="molecule type" value="Genomic_DNA"/>
</dbReference>
<sequence length="301" mass="35062">MLSKKRTFWKTKTSRSDSECSDSFTIIQHIFRWFRRYVYLYRKARSKSYTFSSKTGLKSIRSGFQVSIVFMSKSSIDWPNYRNEILKSPLEVGYLVRILASKVMCKVQGTSCMLIGTSLGHDDWYLFGARRGRTRFIFTSPVYMFICFTAIYQPAGQRSTSVVLHYFKGTNQRDDILFTAQKREPLCVAIVTELARNYFQQDGAPPKFKDSNDYLQRNSEKNNYPQRKISQAYYDVFIIISNDDYISFKDHSATLCVPEIYTLRIVERCGKVQVKYDGAPTHTYRPVKDFMTSKFMGAKIA</sequence>
<reference evidence="1" key="1">
    <citation type="journal article" date="2023" name="Insect Mol. Biol.">
        <title>Genome sequencing provides insights into the evolution of gene families encoding plant cell wall-degrading enzymes in longhorned beetles.</title>
        <authorList>
            <person name="Shin N.R."/>
            <person name="Okamura Y."/>
            <person name="Kirsch R."/>
            <person name="Pauchet Y."/>
        </authorList>
    </citation>
    <scope>NUCLEOTIDE SEQUENCE</scope>
    <source>
        <strain evidence="1">AMC_N1</strain>
    </source>
</reference>
<evidence type="ECO:0000313" key="2">
    <source>
        <dbReference type="Proteomes" id="UP001162162"/>
    </source>
</evidence>
<accession>A0AAV8XLJ8</accession>
<name>A0AAV8XLJ8_9CUCU</name>
<dbReference type="Proteomes" id="UP001162162">
    <property type="component" value="Unassembled WGS sequence"/>
</dbReference>
<evidence type="ECO:0000313" key="1">
    <source>
        <dbReference type="EMBL" id="KAJ8939454.1"/>
    </source>
</evidence>
<dbReference type="AlphaFoldDB" id="A0AAV8XLJ8"/>
<gene>
    <name evidence="1" type="ORF">NQ318_023080</name>
</gene>
<keyword evidence="2" id="KW-1185">Reference proteome</keyword>
<protein>
    <submittedName>
        <fullName evidence="1">Uncharacterized protein</fullName>
    </submittedName>
</protein>
<proteinExistence type="predicted"/>